<evidence type="ECO:0000313" key="7">
    <source>
        <dbReference type="EMBL" id="QEC64572.1"/>
    </source>
</evidence>
<dbReference type="PANTHER" id="PTHR42852:SF6">
    <property type="entry name" value="THIOL:DISULFIDE INTERCHANGE PROTEIN DSBE"/>
    <property type="match status" value="1"/>
</dbReference>
<dbReference type="GO" id="GO:0016491">
    <property type="term" value="F:oxidoreductase activity"/>
    <property type="evidence" value="ECO:0007669"/>
    <property type="project" value="InterPro"/>
</dbReference>
<evidence type="ECO:0000256" key="1">
    <source>
        <dbReference type="ARBA" id="ARBA00004196"/>
    </source>
</evidence>
<dbReference type="SUPFAM" id="SSF52833">
    <property type="entry name" value="Thioredoxin-like"/>
    <property type="match status" value="1"/>
</dbReference>
<dbReference type="InterPro" id="IPR017937">
    <property type="entry name" value="Thioredoxin_CS"/>
</dbReference>
<dbReference type="GO" id="GO:0030313">
    <property type="term" value="C:cell envelope"/>
    <property type="evidence" value="ECO:0007669"/>
    <property type="project" value="UniProtKB-SubCell"/>
</dbReference>
<organism evidence="7 8">
    <name type="scientific">Mucilaginibacter ginsenosidivorans</name>
    <dbReference type="NCBI Taxonomy" id="398053"/>
    <lineage>
        <taxon>Bacteria</taxon>
        <taxon>Pseudomonadati</taxon>
        <taxon>Bacteroidota</taxon>
        <taxon>Sphingobacteriia</taxon>
        <taxon>Sphingobacteriales</taxon>
        <taxon>Sphingobacteriaceae</taxon>
        <taxon>Mucilaginibacter</taxon>
    </lineage>
</organism>
<dbReference type="Pfam" id="PF14289">
    <property type="entry name" value="DUF4369"/>
    <property type="match status" value="1"/>
</dbReference>
<keyword evidence="4" id="KW-0676">Redox-active center</keyword>
<dbReference type="InterPro" id="IPR025380">
    <property type="entry name" value="DUF4369"/>
</dbReference>
<feature type="chain" id="PRO_5022706546" evidence="5">
    <location>
        <begin position="19"/>
        <end position="381"/>
    </location>
</feature>
<dbReference type="InterPro" id="IPR050553">
    <property type="entry name" value="Thioredoxin_ResA/DsbE_sf"/>
</dbReference>
<dbReference type="EMBL" id="CP042436">
    <property type="protein sequence ID" value="QEC64572.1"/>
    <property type="molecule type" value="Genomic_DNA"/>
</dbReference>
<dbReference type="InterPro" id="IPR036249">
    <property type="entry name" value="Thioredoxin-like_sf"/>
</dbReference>
<evidence type="ECO:0000256" key="4">
    <source>
        <dbReference type="ARBA" id="ARBA00023284"/>
    </source>
</evidence>
<name>A0A5B8UZY8_9SPHI</name>
<feature type="signal peptide" evidence="5">
    <location>
        <begin position="1"/>
        <end position="18"/>
    </location>
</feature>
<reference evidence="7 8" key="1">
    <citation type="journal article" date="2017" name="Curr. Microbiol.">
        <title>Mucilaginibacter ginsenosidivorans sp. nov., Isolated from Soil of Ginseng Field.</title>
        <authorList>
            <person name="Kim M.M."/>
            <person name="Siddiqi M.Z."/>
            <person name="Im W.T."/>
        </authorList>
    </citation>
    <scope>NUCLEOTIDE SEQUENCE [LARGE SCALE GENOMIC DNA]</scope>
    <source>
        <strain evidence="7 8">Gsoil 3017</strain>
    </source>
</reference>
<evidence type="ECO:0000256" key="3">
    <source>
        <dbReference type="ARBA" id="ARBA00023157"/>
    </source>
</evidence>
<keyword evidence="2" id="KW-0201">Cytochrome c-type biogenesis</keyword>
<accession>A0A5B8UZY8</accession>
<dbReference type="GO" id="GO:0016209">
    <property type="term" value="F:antioxidant activity"/>
    <property type="evidence" value="ECO:0007669"/>
    <property type="project" value="InterPro"/>
</dbReference>
<comment type="subcellular location">
    <subcellularLocation>
        <location evidence="1">Cell envelope</location>
    </subcellularLocation>
</comment>
<dbReference type="CDD" id="cd02966">
    <property type="entry name" value="TlpA_like_family"/>
    <property type="match status" value="1"/>
</dbReference>
<evidence type="ECO:0000313" key="8">
    <source>
        <dbReference type="Proteomes" id="UP000321479"/>
    </source>
</evidence>
<dbReference type="PROSITE" id="PS51257">
    <property type="entry name" value="PROKAR_LIPOPROTEIN"/>
    <property type="match status" value="1"/>
</dbReference>
<dbReference type="Gene3D" id="3.40.30.10">
    <property type="entry name" value="Glutaredoxin"/>
    <property type="match status" value="1"/>
</dbReference>
<dbReference type="InterPro" id="IPR013766">
    <property type="entry name" value="Thioredoxin_domain"/>
</dbReference>
<feature type="domain" description="Thioredoxin" evidence="6">
    <location>
        <begin position="239"/>
        <end position="381"/>
    </location>
</feature>
<gene>
    <name evidence="7" type="ORF">FRZ54_19010</name>
</gene>
<keyword evidence="3" id="KW-1015">Disulfide bond</keyword>
<dbReference type="GO" id="GO:0017004">
    <property type="term" value="P:cytochrome complex assembly"/>
    <property type="evidence" value="ECO:0007669"/>
    <property type="project" value="UniProtKB-KW"/>
</dbReference>
<evidence type="ECO:0000259" key="6">
    <source>
        <dbReference type="PROSITE" id="PS51352"/>
    </source>
</evidence>
<evidence type="ECO:0000256" key="5">
    <source>
        <dbReference type="SAM" id="SignalP"/>
    </source>
</evidence>
<dbReference type="PROSITE" id="PS51352">
    <property type="entry name" value="THIOREDOXIN_2"/>
    <property type="match status" value="1"/>
</dbReference>
<keyword evidence="8" id="KW-1185">Reference proteome</keyword>
<dbReference type="OrthoDB" id="750178at2"/>
<sequence>MKKSIVINCFIALLLVIASSCKDNKSFTISGTVTNPGSLKKVYLYQADSSGSAGGGLSMVDSTNLSENGKFTFKRQTPYANLYDIKVGENIFDLIAKNGNDIEFSTNLQDSTHTYNATGSEDADKMKEFNRINNVYNTRIKKIVDEYRDKSQKLGRPSDSLVNVYRPMIMKEVGQQSEEVLKFAETNVNSLVGFYALTGLEPTRYEQQMVAYADKIKDNFKDNPDVQRFLRHIKEIAPLSVGHKAPDFTTSGLDGKPVKLSDYKGKYVLVDFWASWCAPCRAENPNVVKQYNIFKSKGLNILGISLDVDKRLWEQAIKKDGLTWNHASDLKNFNGPTEVLYHIEAIPSNFMIDPQGTIIAKNITGADLEEFLNKTFNKAQL</sequence>
<protein>
    <submittedName>
        <fullName evidence="7">AhpC/TSA family protein</fullName>
    </submittedName>
</protein>
<evidence type="ECO:0000256" key="2">
    <source>
        <dbReference type="ARBA" id="ARBA00022748"/>
    </source>
</evidence>
<keyword evidence="5" id="KW-0732">Signal</keyword>
<dbReference type="InterPro" id="IPR000866">
    <property type="entry name" value="AhpC/TSA"/>
</dbReference>
<proteinExistence type="predicted"/>
<dbReference type="PANTHER" id="PTHR42852">
    <property type="entry name" value="THIOL:DISULFIDE INTERCHANGE PROTEIN DSBE"/>
    <property type="match status" value="1"/>
</dbReference>
<dbReference type="RefSeq" id="WP_147033406.1">
    <property type="nucleotide sequence ID" value="NZ_CP042436.1"/>
</dbReference>
<dbReference type="Pfam" id="PF00578">
    <property type="entry name" value="AhpC-TSA"/>
    <property type="match status" value="1"/>
</dbReference>
<dbReference type="AlphaFoldDB" id="A0A5B8UZY8"/>
<dbReference type="KEGG" id="mgin:FRZ54_19010"/>
<dbReference type="Proteomes" id="UP000321479">
    <property type="component" value="Chromosome"/>
</dbReference>
<dbReference type="PROSITE" id="PS00194">
    <property type="entry name" value="THIOREDOXIN_1"/>
    <property type="match status" value="1"/>
</dbReference>